<evidence type="ECO:0000256" key="6">
    <source>
        <dbReference type="ARBA" id="ARBA00023157"/>
    </source>
</evidence>
<evidence type="ECO:0000256" key="1">
    <source>
        <dbReference type="ARBA" id="ARBA00004236"/>
    </source>
</evidence>
<dbReference type="InterPro" id="IPR013106">
    <property type="entry name" value="Ig_V-set"/>
</dbReference>
<dbReference type="SUPFAM" id="SSF48726">
    <property type="entry name" value="Immunoglobulin"/>
    <property type="match status" value="2"/>
</dbReference>
<dbReference type="Pfam" id="PF07686">
    <property type="entry name" value="V-set"/>
    <property type="match status" value="2"/>
</dbReference>
<evidence type="ECO:0000256" key="8">
    <source>
        <dbReference type="SAM" id="SignalP"/>
    </source>
</evidence>
<feature type="chain" id="PRO_5041909655" evidence="8">
    <location>
        <begin position="18"/>
        <end position="361"/>
    </location>
</feature>
<gene>
    <name evidence="10" type="ORF">C0J50_3399</name>
</gene>
<dbReference type="PANTHER" id="PTHR19433:SF133">
    <property type="entry name" value="IMMUNE-TYPE RECEPTOR 5 PRECURSOR-RELATED"/>
    <property type="match status" value="1"/>
</dbReference>
<dbReference type="GO" id="GO:0009617">
    <property type="term" value="P:response to bacterium"/>
    <property type="evidence" value="ECO:0007669"/>
    <property type="project" value="TreeGrafter"/>
</dbReference>
<dbReference type="EMBL" id="MU556250">
    <property type="protein sequence ID" value="KAI5615174.1"/>
    <property type="molecule type" value="Genomic_DNA"/>
</dbReference>
<dbReference type="GO" id="GO:0005886">
    <property type="term" value="C:plasma membrane"/>
    <property type="evidence" value="ECO:0007669"/>
    <property type="project" value="UniProtKB-SubCell"/>
</dbReference>
<feature type="signal peptide" evidence="8">
    <location>
        <begin position="1"/>
        <end position="17"/>
    </location>
</feature>
<dbReference type="PROSITE" id="PS50835">
    <property type="entry name" value="IG_LIKE"/>
    <property type="match status" value="2"/>
</dbReference>
<dbReference type="SMART" id="SM00406">
    <property type="entry name" value="IGv"/>
    <property type="match status" value="2"/>
</dbReference>
<dbReference type="CDD" id="cd00099">
    <property type="entry name" value="IgV"/>
    <property type="match status" value="2"/>
</dbReference>
<evidence type="ECO:0000256" key="7">
    <source>
        <dbReference type="ARBA" id="ARBA00023180"/>
    </source>
</evidence>
<sequence length="361" mass="40444">MISLFVALYSLLCLCTAVKTSDIKELHVRTVKSGEDVTIACDLSLITDKSKVVWYRQSFGKMPQFFARYQGKNSYTFANGFLDSRFGFTVNEHQFDLNIKNLREDDGGEYFCGETEGTEIKFTSGARLQFEGTMISLFVALYSLLCLCTAVKTSDIKELHVRTVKSGEDVTIACNISMITDKSKVVWYRQSFGKVPQFFAKYYGTNSYRFTDGFNNNRFNFTVNEHQFDLNITNLEEDDGGEYYCGEMEGTTIKFTSGARLQFEGLMETICGLKPAHKGDQGSCAMLKAEVLMQDHLGTSPGRDVVHLSIQCPFRAWPAPAVAILVPPSTVADVEGSPPRRRPLELHQGISSCSRYTRGQS</sequence>
<organism evidence="10 11">
    <name type="scientific">Silurus asotus</name>
    <name type="common">Amur catfish</name>
    <name type="synonym">Parasilurus asotus</name>
    <dbReference type="NCBI Taxonomy" id="30991"/>
    <lineage>
        <taxon>Eukaryota</taxon>
        <taxon>Metazoa</taxon>
        <taxon>Chordata</taxon>
        <taxon>Craniata</taxon>
        <taxon>Vertebrata</taxon>
        <taxon>Euteleostomi</taxon>
        <taxon>Actinopterygii</taxon>
        <taxon>Neopterygii</taxon>
        <taxon>Teleostei</taxon>
        <taxon>Ostariophysi</taxon>
        <taxon>Siluriformes</taxon>
        <taxon>Siluridae</taxon>
        <taxon>Silurus</taxon>
    </lineage>
</organism>
<evidence type="ECO:0000256" key="2">
    <source>
        <dbReference type="ARBA" id="ARBA00022475"/>
    </source>
</evidence>
<name>A0AAD5AG42_SILAS</name>
<evidence type="ECO:0000259" key="9">
    <source>
        <dbReference type="PROSITE" id="PS50835"/>
    </source>
</evidence>
<comment type="subcellular location">
    <subcellularLocation>
        <location evidence="1">Cell membrane</location>
    </subcellularLocation>
</comment>
<keyword evidence="3 8" id="KW-0732">Signal</keyword>
<dbReference type="AlphaFoldDB" id="A0AAD5AG42"/>
<dbReference type="InterPro" id="IPR052051">
    <property type="entry name" value="TCR_complex_component"/>
</dbReference>
<feature type="domain" description="Ig-like" evidence="9">
    <location>
        <begin position="31"/>
        <end position="112"/>
    </location>
</feature>
<dbReference type="SMART" id="SM00409">
    <property type="entry name" value="IG"/>
    <property type="match status" value="2"/>
</dbReference>
<keyword evidence="10" id="KW-0675">Receptor</keyword>
<dbReference type="InterPro" id="IPR013783">
    <property type="entry name" value="Ig-like_fold"/>
</dbReference>
<keyword evidence="6" id="KW-1015">Disulfide bond</keyword>
<feature type="domain" description="Ig-like" evidence="9">
    <location>
        <begin position="164"/>
        <end position="245"/>
    </location>
</feature>
<proteinExistence type="predicted"/>
<dbReference type="PANTHER" id="PTHR19433">
    <property type="entry name" value="T-CELL RECEPTOR ALPHA CHAIN V REGION-RELATED"/>
    <property type="match status" value="1"/>
</dbReference>
<evidence type="ECO:0000256" key="5">
    <source>
        <dbReference type="ARBA" id="ARBA00023136"/>
    </source>
</evidence>
<dbReference type="Gene3D" id="2.60.40.10">
    <property type="entry name" value="Immunoglobulins"/>
    <property type="match status" value="2"/>
</dbReference>
<keyword evidence="11" id="KW-1185">Reference proteome</keyword>
<dbReference type="Proteomes" id="UP001205998">
    <property type="component" value="Unassembled WGS sequence"/>
</dbReference>
<protein>
    <submittedName>
        <fullName evidence="10">Immune-type receptor 6a</fullName>
    </submittedName>
</protein>
<keyword evidence="5" id="KW-0472">Membrane</keyword>
<evidence type="ECO:0000256" key="4">
    <source>
        <dbReference type="ARBA" id="ARBA00022859"/>
    </source>
</evidence>
<keyword evidence="7" id="KW-0325">Glycoprotein</keyword>
<dbReference type="GO" id="GO:0002376">
    <property type="term" value="P:immune system process"/>
    <property type="evidence" value="ECO:0007669"/>
    <property type="project" value="UniProtKB-KW"/>
</dbReference>
<evidence type="ECO:0000313" key="11">
    <source>
        <dbReference type="Proteomes" id="UP001205998"/>
    </source>
</evidence>
<keyword evidence="2" id="KW-1003">Cell membrane</keyword>
<dbReference type="InterPro" id="IPR007110">
    <property type="entry name" value="Ig-like_dom"/>
</dbReference>
<accession>A0AAD5AG42</accession>
<dbReference type="InterPro" id="IPR003599">
    <property type="entry name" value="Ig_sub"/>
</dbReference>
<keyword evidence="4" id="KW-0391">Immunity</keyword>
<dbReference type="InterPro" id="IPR036179">
    <property type="entry name" value="Ig-like_dom_sf"/>
</dbReference>
<evidence type="ECO:0000313" key="10">
    <source>
        <dbReference type="EMBL" id="KAI5615174.1"/>
    </source>
</evidence>
<comment type="caution">
    <text evidence="10">The sequence shown here is derived from an EMBL/GenBank/DDBJ whole genome shotgun (WGS) entry which is preliminary data.</text>
</comment>
<reference evidence="10" key="1">
    <citation type="submission" date="2018-07" db="EMBL/GenBank/DDBJ databases">
        <title>Comparative genomics of catfishes provides insights into carnivory and benthic adaptation.</title>
        <authorList>
            <person name="Zhang Y."/>
            <person name="Wang D."/>
            <person name="Peng Z."/>
            <person name="Zheng S."/>
            <person name="Shao F."/>
            <person name="Tao W."/>
        </authorList>
    </citation>
    <scope>NUCLEOTIDE SEQUENCE</scope>
    <source>
        <strain evidence="10">Chongqing</strain>
    </source>
</reference>
<evidence type="ECO:0000256" key="3">
    <source>
        <dbReference type="ARBA" id="ARBA00022729"/>
    </source>
</evidence>